<sequence>MNDYICYKKRKGDFKDFEINNIEEFTHTSKKIDLKIPIKVTDEVSFLKWFNFLKTSIPLTKYKDLLNLNYVNEKDNSYCKKLLRFNISCFKYQTSNNELNQILSNSIDDIILQESGFSMKELAYCNFEKVKIFFQSKINVFYLMSLENNLNFNNTNKLQFLNDLDHLTNVYQLVLNETPSKDLKINWIVNSINKDQIFKNNEILIDIQDNWESICKDPLNLRKVLLKY</sequence>
<organism evidence="1 2">
    <name type="scientific">[Candida] jaroonii</name>
    <dbReference type="NCBI Taxonomy" id="467808"/>
    <lineage>
        <taxon>Eukaryota</taxon>
        <taxon>Fungi</taxon>
        <taxon>Dikarya</taxon>
        <taxon>Ascomycota</taxon>
        <taxon>Saccharomycotina</taxon>
        <taxon>Pichiomycetes</taxon>
        <taxon>Debaryomycetaceae</taxon>
        <taxon>Yamadazyma</taxon>
    </lineage>
</organism>
<comment type="caution">
    <text evidence="1">The sequence shown here is derived from an EMBL/GenBank/DDBJ whole genome shotgun (WGS) entry which is preliminary data.</text>
</comment>
<name>A0ACA9Y922_9ASCO</name>
<dbReference type="EMBL" id="CALSDN010000006">
    <property type="protein sequence ID" value="CAH6721398.1"/>
    <property type="molecule type" value="Genomic_DNA"/>
</dbReference>
<reference evidence="1" key="1">
    <citation type="submission" date="2022-06" db="EMBL/GenBank/DDBJ databases">
        <authorList>
            <person name="Legras J.-L."/>
            <person name="Devillers H."/>
            <person name="Grondin C."/>
        </authorList>
    </citation>
    <scope>NUCLEOTIDE SEQUENCE</scope>
    <source>
        <strain evidence="1">CLIB 1444</strain>
    </source>
</reference>
<gene>
    <name evidence="1" type="ORF">CLIB1444_06S01222</name>
</gene>
<dbReference type="Proteomes" id="UP001152531">
    <property type="component" value="Unassembled WGS sequence"/>
</dbReference>
<evidence type="ECO:0000313" key="2">
    <source>
        <dbReference type="Proteomes" id="UP001152531"/>
    </source>
</evidence>
<protein>
    <submittedName>
        <fullName evidence="1">Uncharacterized protein</fullName>
    </submittedName>
</protein>
<proteinExistence type="predicted"/>
<keyword evidence="2" id="KW-1185">Reference proteome</keyword>
<evidence type="ECO:0000313" key="1">
    <source>
        <dbReference type="EMBL" id="CAH6721398.1"/>
    </source>
</evidence>
<accession>A0ACA9Y922</accession>